<comment type="cofactor">
    <cofactor evidence="4">
        <name>Zn(2+)</name>
        <dbReference type="ChEBI" id="CHEBI:29105"/>
    </cofactor>
</comment>
<keyword evidence="10 18" id="KW-0862">Zinc</keyword>
<proteinExistence type="inferred from homology"/>
<evidence type="ECO:0000256" key="1">
    <source>
        <dbReference type="ARBA" id="ARBA00001782"/>
    </source>
</evidence>
<dbReference type="GO" id="GO:0006098">
    <property type="term" value="P:pentose-phosphate shunt"/>
    <property type="evidence" value="ECO:0007669"/>
    <property type="project" value="InterPro"/>
</dbReference>
<keyword evidence="20" id="KW-1185">Reference proteome</keyword>
<feature type="active site" description="Proton donor" evidence="17">
    <location>
        <position position="175"/>
    </location>
</feature>
<keyword evidence="11" id="KW-0408">Iron</keyword>
<evidence type="ECO:0000256" key="17">
    <source>
        <dbReference type="PIRSR" id="PIRSR001461-1"/>
    </source>
</evidence>
<dbReference type="AlphaFoldDB" id="A0A5S6Q8J2"/>
<evidence type="ECO:0000256" key="4">
    <source>
        <dbReference type="ARBA" id="ARBA00001947"/>
    </source>
</evidence>
<evidence type="ECO:0000256" key="19">
    <source>
        <dbReference type="PIRSR" id="PIRSR001461-3"/>
    </source>
</evidence>
<evidence type="ECO:0000256" key="15">
    <source>
        <dbReference type="ARBA" id="ARBA00057323"/>
    </source>
</evidence>
<dbReference type="InterPro" id="IPR026019">
    <property type="entry name" value="Ribul_P_3_epim"/>
</dbReference>
<feature type="binding site" evidence="19">
    <location>
        <position position="177"/>
    </location>
    <ligand>
        <name>substrate</name>
    </ligand>
</feature>
<feature type="binding site" evidence="19">
    <location>
        <position position="70"/>
    </location>
    <ligand>
        <name>substrate</name>
    </ligand>
</feature>
<evidence type="ECO:0000313" key="20">
    <source>
        <dbReference type="Proteomes" id="UP000046395"/>
    </source>
</evidence>
<feature type="binding site" evidence="18">
    <location>
        <position position="175"/>
    </location>
    <ligand>
        <name>a divalent metal cation</name>
        <dbReference type="ChEBI" id="CHEBI:60240"/>
    </ligand>
</feature>
<dbReference type="NCBIfam" id="TIGR01163">
    <property type="entry name" value="rpe"/>
    <property type="match status" value="1"/>
</dbReference>
<evidence type="ECO:0000256" key="10">
    <source>
        <dbReference type="ARBA" id="ARBA00022833"/>
    </source>
</evidence>
<dbReference type="Pfam" id="PF00834">
    <property type="entry name" value="Ribul_P_3_epim"/>
    <property type="match status" value="1"/>
</dbReference>
<evidence type="ECO:0000256" key="13">
    <source>
        <dbReference type="ARBA" id="ARBA00023235"/>
    </source>
</evidence>
<dbReference type="InterPro" id="IPR013785">
    <property type="entry name" value="Aldolase_TIM"/>
</dbReference>
<dbReference type="FunFam" id="3.20.20.70:FF:000191">
    <property type="entry name" value="ribulose-phosphate 3-epimerase isoform X2"/>
    <property type="match status" value="1"/>
</dbReference>
<dbReference type="GO" id="GO:0004750">
    <property type="term" value="F:D-ribulose-phosphate 3-epimerase activity"/>
    <property type="evidence" value="ECO:0007669"/>
    <property type="project" value="UniProtKB-EC"/>
</dbReference>
<feature type="binding site" evidence="18">
    <location>
        <position position="70"/>
    </location>
    <ligand>
        <name>a divalent metal cation</name>
        <dbReference type="ChEBI" id="CHEBI:60240"/>
    </ligand>
</feature>
<keyword evidence="9 18" id="KW-0479">Metal-binding</keyword>
<feature type="binding site" evidence="18">
    <location>
        <position position="35"/>
    </location>
    <ligand>
        <name>a divalent metal cation</name>
        <dbReference type="ChEBI" id="CHEBI:60240"/>
    </ligand>
</feature>
<organism evidence="20 21">
    <name type="scientific">Trichuris muris</name>
    <name type="common">Mouse whipworm</name>
    <dbReference type="NCBI Taxonomy" id="70415"/>
    <lineage>
        <taxon>Eukaryota</taxon>
        <taxon>Metazoa</taxon>
        <taxon>Ecdysozoa</taxon>
        <taxon>Nematoda</taxon>
        <taxon>Enoplea</taxon>
        <taxon>Dorylaimia</taxon>
        <taxon>Trichinellida</taxon>
        <taxon>Trichuridae</taxon>
        <taxon>Trichuris</taxon>
    </lineage>
</organism>
<comment type="similarity">
    <text evidence="6 16">Belongs to the ribulose-phosphate 3-epimerase family.</text>
</comment>
<dbReference type="Proteomes" id="UP000046395">
    <property type="component" value="Unassembled WGS sequence"/>
</dbReference>
<evidence type="ECO:0000256" key="18">
    <source>
        <dbReference type="PIRSR" id="PIRSR001461-2"/>
    </source>
</evidence>
<accession>A0A5S6Q8J2</accession>
<comment type="cofactor">
    <cofactor evidence="2">
        <name>Mn(2+)</name>
        <dbReference type="ChEBI" id="CHEBI:29035"/>
    </cofactor>
</comment>
<dbReference type="Gene3D" id="3.20.20.70">
    <property type="entry name" value="Aldolase class I"/>
    <property type="match status" value="1"/>
</dbReference>
<dbReference type="InterPro" id="IPR000056">
    <property type="entry name" value="Ribul_P_3_epim-like"/>
</dbReference>
<dbReference type="STRING" id="70415.A0A5S6Q8J2"/>
<comment type="subunit">
    <text evidence="7">Homodimer.</text>
</comment>
<comment type="cofactor">
    <cofactor evidence="18">
        <name>a divalent metal cation</name>
        <dbReference type="ChEBI" id="CHEBI:60240"/>
    </cofactor>
    <text evidence="18">Binds 1 divalent metal cation per subunit.</text>
</comment>
<dbReference type="PANTHER" id="PTHR11749">
    <property type="entry name" value="RIBULOSE-5-PHOSPHATE-3-EPIMERASE"/>
    <property type="match status" value="1"/>
</dbReference>
<evidence type="ECO:0000256" key="12">
    <source>
        <dbReference type="ARBA" id="ARBA00023211"/>
    </source>
</evidence>
<keyword evidence="12 18" id="KW-0464">Manganese</keyword>
<comment type="function">
    <text evidence="15">Catalyzes the reversible epimerization of D-ribulose 5-phosphate to D-xylulose 5-phosphate.</text>
</comment>
<dbReference type="HAMAP" id="MF_02227">
    <property type="entry name" value="RPE"/>
    <property type="match status" value="1"/>
</dbReference>
<keyword evidence="14 16" id="KW-0119">Carbohydrate metabolism</keyword>
<feature type="active site" description="Proton acceptor" evidence="17">
    <location>
        <position position="37"/>
    </location>
</feature>
<evidence type="ECO:0000256" key="7">
    <source>
        <dbReference type="ARBA" id="ARBA00011738"/>
    </source>
</evidence>
<feature type="binding site" evidence="18">
    <location>
        <position position="37"/>
    </location>
    <ligand>
        <name>a divalent metal cation</name>
        <dbReference type="ChEBI" id="CHEBI:60240"/>
    </ligand>
</feature>
<feature type="binding site" evidence="19">
    <location>
        <begin position="146"/>
        <end position="149"/>
    </location>
    <ligand>
        <name>substrate</name>
    </ligand>
</feature>
<dbReference type="InterPro" id="IPR011060">
    <property type="entry name" value="RibuloseP-bd_barrel"/>
</dbReference>
<name>A0A5S6Q8J2_TRIMR</name>
<keyword evidence="13 16" id="KW-0413">Isomerase</keyword>
<comment type="cofactor">
    <cofactor evidence="5">
        <name>Fe(2+)</name>
        <dbReference type="ChEBI" id="CHEBI:29033"/>
    </cofactor>
</comment>
<dbReference type="SUPFAM" id="SSF51366">
    <property type="entry name" value="Ribulose-phoshate binding barrel"/>
    <property type="match status" value="1"/>
</dbReference>
<dbReference type="WBParaSite" id="TMUE_1000003277.1">
    <property type="protein sequence ID" value="TMUE_1000003277.1"/>
    <property type="gene ID" value="WBGene00289545"/>
</dbReference>
<comment type="cofactor">
    <cofactor evidence="3">
        <name>Co(2+)</name>
        <dbReference type="ChEBI" id="CHEBI:48828"/>
    </cofactor>
</comment>
<dbReference type="EC" id="5.1.3.1" evidence="8 16"/>
<evidence type="ECO:0000256" key="14">
    <source>
        <dbReference type="ARBA" id="ARBA00023277"/>
    </source>
</evidence>
<dbReference type="GO" id="GO:0005975">
    <property type="term" value="P:carbohydrate metabolic process"/>
    <property type="evidence" value="ECO:0007669"/>
    <property type="project" value="InterPro"/>
</dbReference>
<evidence type="ECO:0000256" key="5">
    <source>
        <dbReference type="ARBA" id="ARBA00001954"/>
    </source>
</evidence>
<evidence type="ECO:0000256" key="16">
    <source>
        <dbReference type="PIRNR" id="PIRNR001461"/>
    </source>
</evidence>
<dbReference type="NCBIfam" id="NF004076">
    <property type="entry name" value="PRK05581.1-4"/>
    <property type="match status" value="1"/>
</dbReference>
<sequence length="231" mass="25390">MSLRCRIGPSILNADLANLSDACRKLINAGADYLHLDIMDGHFVPNISFGPPMVAALRMSFPVPVMMDVHMMVSNPEQWVIPMARAGANQFTFHFEATSNPVALMERIQAQDMKVGLAIKPSTPLSSILHMIEDIDVLLVMTVEPGFGGQQLIPEMLDKVRDARELLPKLEIQVDGGVGPSNIDLCCEAGATMIVSGTAIVKSVNPETVMNYMRERGNKFIQEKHARFLSE</sequence>
<dbReference type="GO" id="GO:0046872">
    <property type="term" value="F:metal ion binding"/>
    <property type="evidence" value="ECO:0007669"/>
    <property type="project" value="UniProtKB-KW"/>
</dbReference>
<feature type="binding site" evidence="19">
    <location>
        <begin position="197"/>
        <end position="198"/>
    </location>
    <ligand>
        <name>substrate</name>
    </ligand>
</feature>
<comment type="catalytic activity">
    <reaction evidence="1 16">
        <text>D-ribulose 5-phosphate = D-xylulose 5-phosphate</text>
        <dbReference type="Rhea" id="RHEA:13677"/>
        <dbReference type="ChEBI" id="CHEBI:57737"/>
        <dbReference type="ChEBI" id="CHEBI:58121"/>
        <dbReference type="EC" id="5.1.3.1"/>
    </reaction>
</comment>
<dbReference type="CDD" id="cd00429">
    <property type="entry name" value="RPE"/>
    <property type="match status" value="1"/>
</dbReference>
<evidence type="ECO:0000256" key="8">
    <source>
        <dbReference type="ARBA" id="ARBA00013188"/>
    </source>
</evidence>
<feature type="binding site" evidence="19">
    <location>
        <position position="10"/>
    </location>
    <ligand>
        <name>substrate</name>
    </ligand>
</feature>
<evidence type="ECO:0000313" key="21">
    <source>
        <dbReference type="WBParaSite" id="TMUE_1000003277.1"/>
    </source>
</evidence>
<evidence type="ECO:0000256" key="9">
    <source>
        <dbReference type="ARBA" id="ARBA00022723"/>
    </source>
</evidence>
<evidence type="ECO:0000256" key="2">
    <source>
        <dbReference type="ARBA" id="ARBA00001936"/>
    </source>
</evidence>
<reference evidence="21" key="1">
    <citation type="submission" date="2019-12" db="UniProtKB">
        <authorList>
            <consortium name="WormBaseParasite"/>
        </authorList>
    </citation>
    <scope>IDENTIFICATION</scope>
</reference>
<evidence type="ECO:0000256" key="6">
    <source>
        <dbReference type="ARBA" id="ARBA00009541"/>
    </source>
</evidence>
<keyword evidence="18" id="KW-0170">Cobalt</keyword>
<evidence type="ECO:0000256" key="3">
    <source>
        <dbReference type="ARBA" id="ARBA00001941"/>
    </source>
</evidence>
<evidence type="ECO:0000256" key="11">
    <source>
        <dbReference type="ARBA" id="ARBA00023004"/>
    </source>
</evidence>
<dbReference type="PIRSF" id="PIRSF001461">
    <property type="entry name" value="RPE"/>
    <property type="match status" value="1"/>
</dbReference>
<protein>
    <recommendedName>
        <fullName evidence="8 16">Ribulose-phosphate 3-epimerase</fullName>
        <ecNumber evidence="8 16">5.1.3.1</ecNumber>
    </recommendedName>
</protein>
<dbReference type="PROSITE" id="PS01085">
    <property type="entry name" value="RIBUL_P_3_EPIMER_1"/>
    <property type="match status" value="1"/>
</dbReference>